<dbReference type="InterPro" id="IPR023149">
    <property type="entry name" value="Trans_acon_MeTrfase_C"/>
</dbReference>
<keyword evidence="5" id="KW-1185">Reference proteome</keyword>
<comment type="caution">
    <text evidence="4">The sequence shown here is derived from an EMBL/GenBank/DDBJ whole genome shotgun (WGS) entry which is preliminary data.</text>
</comment>
<accession>A0A926DJH0</accession>
<dbReference type="Gene3D" id="1.10.150.290">
    <property type="entry name" value="S-adenosyl-L-methionine-dependent methyltransferases"/>
    <property type="match status" value="1"/>
</dbReference>
<dbReference type="PANTHER" id="PTHR43861">
    <property type="entry name" value="TRANS-ACONITATE 2-METHYLTRANSFERASE-RELATED"/>
    <property type="match status" value="1"/>
</dbReference>
<dbReference type="InterPro" id="IPR029063">
    <property type="entry name" value="SAM-dependent_MTases_sf"/>
</dbReference>
<dbReference type="InterPro" id="IPR041698">
    <property type="entry name" value="Methyltransf_25"/>
</dbReference>
<dbReference type="RefSeq" id="WP_249311188.1">
    <property type="nucleotide sequence ID" value="NZ_JACRSU010000001.1"/>
</dbReference>
<dbReference type="AlphaFoldDB" id="A0A926DJH0"/>
<evidence type="ECO:0000259" key="3">
    <source>
        <dbReference type="Pfam" id="PF13649"/>
    </source>
</evidence>
<organism evidence="4 5">
    <name type="scientific">Congzhengia minquanensis</name>
    <dbReference type="NCBI Taxonomy" id="2763657"/>
    <lineage>
        <taxon>Bacteria</taxon>
        <taxon>Bacillati</taxon>
        <taxon>Bacillota</taxon>
        <taxon>Clostridia</taxon>
        <taxon>Eubacteriales</taxon>
        <taxon>Oscillospiraceae</taxon>
        <taxon>Congzhengia</taxon>
    </lineage>
</organism>
<dbReference type="Proteomes" id="UP000611762">
    <property type="component" value="Unassembled WGS sequence"/>
</dbReference>
<feature type="domain" description="Methyltransferase" evidence="3">
    <location>
        <begin position="35"/>
        <end position="126"/>
    </location>
</feature>
<dbReference type="Pfam" id="PF13649">
    <property type="entry name" value="Methyltransf_25"/>
    <property type="match status" value="1"/>
</dbReference>
<sequence>MADWNADQYLKFRAQRTQPAVDLAEKIGLANPETILDIGCGPGNSTAVLRKKYPNAKILGIDVSENMIETAKKTYPDIEFLLLDAGKDLDKLNRTFDAAFSNACIQWIPNHRALIPSMLSVLNVGGVLAVQMPMNYDEPIHQIIGRLAASDRWREKLGTPRVFHNLPQGEYFDLLAEHASDFTMWQTTYFHRMASHDAIMEWYSGTGLRPYLNALADEADRARFYKEVFDEVKQAYPMQENGEIIFRFPRLFFTAVK</sequence>
<evidence type="ECO:0000313" key="4">
    <source>
        <dbReference type="EMBL" id="MBC8540053.1"/>
    </source>
</evidence>
<dbReference type="PANTHER" id="PTHR43861:SF1">
    <property type="entry name" value="TRANS-ACONITATE 2-METHYLTRANSFERASE"/>
    <property type="match status" value="1"/>
</dbReference>
<proteinExistence type="predicted"/>
<gene>
    <name evidence="4" type="ORF">H8698_03560</name>
</gene>
<keyword evidence="2" id="KW-0808">Transferase</keyword>
<dbReference type="GO" id="GO:0032259">
    <property type="term" value="P:methylation"/>
    <property type="evidence" value="ECO:0007669"/>
    <property type="project" value="UniProtKB-KW"/>
</dbReference>
<dbReference type="Gene3D" id="3.40.50.150">
    <property type="entry name" value="Vaccinia Virus protein VP39"/>
    <property type="match status" value="1"/>
</dbReference>
<keyword evidence="1 4" id="KW-0489">Methyltransferase</keyword>
<protein>
    <submittedName>
        <fullName evidence="4">Methyltransferase domain-containing protein</fullName>
    </submittedName>
</protein>
<evidence type="ECO:0000256" key="1">
    <source>
        <dbReference type="ARBA" id="ARBA00022603"/>
    </source>
</evidence>
<dbReference type="SUPFAM" id="SSF53335">
    <property type="entry name" value="S-adenosyl-L-methionine-dependent methyltransferases"/>
    <property type="match status" value="1"/>
</dbReference>
<dbReference type="EMBL" id="JACRSU010000001">
    <property type="protein sequence ID" value="MBC8540053.1"/>
    <property type="molecule type" value="Genomic_DNA"/>
</dbReference>
<evidence type="ECO:0000313" key="5">
    <source>
        <dbReference type="Proteomes" id="UP000611762"/>
    </source>
</evidence>
<name>A0A926DJH0_9FIRM</name>
<evidence type="ECO:0000256" key="2">
    <source>
        <dbReference type="ARBA" id="ARBA00022679"/>
    </source>
</evidence>
<reference evidence="4" key="1">
    <citation type="submission" date="2020-08" db="EMBL/GenBank/DDBJ databases">
        <title>Genome public.</title>
        <authorList>
            <person name="Liu C."/>
            <person name="Sun Q."/>
        </authorList>
    </citation>
    <scope>NUCLEOTIDE SEQUENCE</scope>
    <source>
        <strain evidence="4">H8</strain>
    </source>
</reference>
<dbReference type="CDD" id="cd02440">
    <property type="entry name" value="AdoMet_MTases"/>
    <property type="match status" value="1"/>
</dbReference>
<dbReference type="GO" id="GO:0030798">
    <property type="term" value="F:trans-aconitate 2-methyltransferase activity"/>
    <property type="evidence" value="ECO:0007669"/>
    <property type="project" value="InterPro"/>
</dbReference>